<dbReference type="WBParaSite" id="SMRG1_84470.1">
    <property type="protein sequence ID" value="SMRG1_84470.1"/>
    <property type="gene ID" value="SMRG1_84470"/>
</dbReference>
<organism evidence="2 3">
    <name type="scientific">Schistosoma margrebowiei</name>
    <dbReference type="NCBI Taxonomy" id="48269"/>
    <lineage>
        <taxon>Eukaryota</taxon>
        <taxon>Metazoa</taxon>
        <taxon>Spiralia</taxon>
        <taxon>Lophotrochozoa</taxon>
        <taxon>Platyhelminthes</taxon>
        <taxon>Trematoda</taxon>
        <taxon>Digenea</taxon>
        <taxon>Strigeidida</taxon>
        <taxon>Schistosomatoidea</taxon>
        <taxon>Schistosomatidae</taxon>
        <taxon>Schistosoma</taxon>
    </lineage>
</organism>
<feature type="compositionally biased region" description="Basic and acidic residues" evidence="1">
    <location>
        <begin position="229"/>
        <end position="242"/>
    </location>
</feature>
<name>A0AA85AGX2_9TREM</name>
<accession>A0AA85AGX2</accession>
<feature type="compositionally biased region" description="Low complexity" evidence="1">
    <location>
        <begin position="254"/>
        <end position="265"/>
    </location>
</feature>
<dbReference type="Pfam" id="PF15264">
    <property type="entry name" value="TSSC4"/>
    <property type="match status" value="1"/>
</dbReference>
<protein>
    <submittedName>
        <fullName evidence="3">Protein TSSC4</fullName>
    </submittedName>
</protein>
<evidence type="ECO:0000313" key="3">
    <source>
        <dbReference type="WBParaSite" id="SMRG1_84470.1"/>
    </source>
</evidence>
<evidence type="ECO:0000313" key="2">
    <source>
        <dbReference type="Proteomes" id="UP000050790"/>
    </source>
</evidence>
<feature type="compositionally biased region" description="Polar residues" evidence="1">
    <location>
        <begin position="132"/>
        <end position="141"/>
    </location>
</feature>
<feature type="region of interest" description="Disordered" evidence="1">
    <location>
        <begin position="194"/>
        <end position="346"/>
    </location>
</feature>
<reference evidence="3" key="1">
    <citation type="submission" date="2023-11" db="UniProtKB">
        <authorList>
            <consortium name="WormBaseParasite"/>
        </authorList>
    </citation>
    <scope>IDENTIFICATION</scope>
</reference>
<feature type="compositionally biased region" description="Acidic residues" evidence="1">
    <location>
        <begin position="324"/>
        <end position="338"/>
    </location>
</feature>
<proteinExistence type="predicted"/>
<sequence length="346" mass="39370">MFPSMNVCYTIDFLKLFHTQEPLSDQMSCSMGHLVSNDDEIHPEKFPSISSTKVLTPIEGSNETFRQRQSDVFSALASLEAAHLEVYKATKEERKAVRKAAWRHTITAPENLAELKERRDHVQTAGGKEHGTCQTQNSTFRKPNALPPSTHRRPNYVHRDPSKWTHYSLADVNEDPDVSNNSLAMALINELRQSRDSTETVQNDEVGSTNPRHNNRILFRPTRGRKRARLTEENLQKPEVRLESCFCTPDTDESQSSTDDSVPSSHRSESSCASVAVFVSRRHKGQIRNRQLDNPVDSDHQSFDDQPVNTVVVNSDYDDKIDQDLDMDSDELEEDPEEDKTNDYLA</sequence>
<dbReference type="InterPro" id="IPR029338">
    <property type="entry name" value="TSSC4"/>
</dbReference>
<evidence type="ECO:0000256" key="1">
    <source>
        <dbReference type="SAM" id="MobiDB-lite"/>
    </source>
</evidence>
<feature type="region of interest" description="Disordered" evidence="1">
    <location>
        <begin position="126"/>
        <end position="161"/>
    </location>
</feature>
<feature type="compositionally biased region" description="Polar residues" evidence="1">
    <location>
        <begin position="199"/>
        <end position="212"/>
    </location>
</feature>
<dbReference type="Proteomes" id="UP000050790">
    <property type="component" value="Unassembled WGS sequence"/>
</dbReference>
<dbReference type="AlphaFoldDB" id="A0AA85AGX2"/>